<dbReference type="AlphaFoldDB" id="A0A0H3GBS8"/>
<gene>
    <name evidence="1" type="ordered locus">LMRG_00566</name>
</gene>
<organism evidence="1 2">
    <name type="scientific">Listeria monocytogenes serotype 1/2a (strain 10403S)</name>
    <dbReference type="NCBI Taxonomy" id="393133"/>
    <lineage>
        <taxon>Bacteria</taxon>
        <taxon>Bacillati</taxon>
        <taxon>Bacillota</taxon>
        <taxon>Bacilli</taxon>
        <taxon>Bacillales</taxon>
        <taxon>Listeriaceae</taxon>
        <taxon>Listeria</taxon>
    </lineage>
</organism>
<proteinExistence type="predicted"/>
<protein>
    <submittedName>
        <fullName evidence="1">Uncharacterized protein</fullName>
    </submittedName>
</protein>
<sequence>MRYEADFINRFQPLIEEYKLNYKVISEEELALFGSNFALVFLIHFDEVSLNYVSRDKDNSLVSYDVWSYFLHVFDDKDRENLPKYNSVRERVDVSFLILARGLPRHWNNVLNGDDKWLEAYKQYKLAGVPKKVIGHLKDSLSLNI</sequence>
<name>A0A0H3GBS8_LISM4</name>
<dbReference type="Proteomes" id="UP000001288">
    <property type="component" value="Chromosome"/>
</dbReference>
<accession>A0A0H3GBS8</accession>
<dbReference type="EMBL" id="CP002002">
    <property type="protein sequence ID" value="AEO06106.1"/>
    <property type="molecule type" value="Genomic_DNA"/>
</dbReference>
<reference evidence="2" key="1">
    <citation type="submission" date="2010-04" db="EMBL/GenBank/DDBJ databases">
        <title>The genome sequence of Listeria monocytogenes strain 10403S.</title>
        <authorList>
            <consortium name="The Broad Institute Genome Sequencing Platform"/>
            <consortium name="The Broad Institute Genome Sequencing Center for Infectious Disease."/>
            <person name="Borowsky M."/>
            <person name="Borodovsky M."/>
            <person name="Young S.K."/>
            <person name="Zeng Q."/>
            <person name="Koehrsen M."/>
            <person name="Fitzgerald M."/>
            <person name="Wiedmann M."/>
            <person name="Swaminathan B."/>
            <person name="Lauer P."/>
            <person name="Portnoy D."/>
            <person name="Cossart P."/>
            <person name="Buchrieser C."/>
            <person name="Higgins D."/>
            <person name="Abouelleil A."/>
            <person name="Alvarado L."/>
            <person name="Arachchi H.M."/>
            <person name="Berlin A."/>
            <person name="Borenstein D."/>
            <person name="Brown A."/>
            <person name="Chapman S.B."/>
            <person name="Chen Z."/>
            <person name="Dunbar C.D."/>
            <person name="Engels R."/>
            <person name="Freedman E."/>
            <person name="Gearin G."/>
            <person name="Gellesch M."/>
            <person name="Goldberg J."/>
            <person name="Griggs A."/>
            <person name="Gujja S."/>
            <person name="Heilman E."/>
            <person name="Heiman D."/>
            <person name="Howarth C."/>
            <person name="Jen D."/>
            <person name="Larson L."/>
            <person name="Lui A."/>
            <person name="MacDonald J."/>
            <person name="Mehta T."/>
            <person name="Montmayeur A."/>
            <person name="Neiman D."/>
            <person name="Park D."/>
            <person name="Pearson M."/>
            <person name="Priest M."/>
            <person name="Richards J."/>
            <person name="Roberts A."/>
            <person name="Saif S."/>
            <person name="Shea T."/>
            <person name="Shenoy N."/>
            <person name="Sisk P."/>
            <person name="Stolte C."/>
            <person name="Sykes S."/>
            <person name="Walk T."/>
            <person name="White J."/>
            <person name="Yandava C."/>
            <person name="Haas B."/>
            <person name="Nusbaum C."/>
            <person name="Birren B."/>
        </authorList>
    </citation>
    <scope>NUCLEOTIDE SEQUENCE [LARGE SCALE GENOMIC DNA]</scope>
    <source>
        <strain evidence="2">10403S</strain>
    </source>
</reference>
<dbReference type="RefSeq" id="WP_014600735.1">
    <property type="nucleotide sequence ID" value="NC_017544.1"/>
</dbReference>
<dbReference type="HOGENOM" id="CLU_149284_0_0_9"/>
<evidence type="ECO:0000313" key="2">
    <source>
        <dbReference type="Proteomes" id="UP000001288"/>
    </source>
</evidence>
<dbReference type="KEGG" id="lmt:LMRG_00566"/>
<evidence type="ECO:0000313" key="1">
    <source>
        <dbReference type="EMBL" id="AEO06106.1"/>
    </source>
</evidence>